<feature type="signal peptide" evidence="1">
    <location>
        <begin position="1"/>
        <end position="20"/>
    </location>
</feature>
<protein>
    <recommendedName>
        <fullName evidence="4">Lipoprotein</fullName>
    </recommendedName>
</protein>
<name>A0AAE3UH85_9BACT</name>
<evidence type="ECO:0000256" key="1">
    <source>
        <dbReference type="SAM" id="SignalP"/>
    </source>
</evidence>
<organism evidence="2 3">
    <name type="scientific">Xanthocytophaga agilis</name>
    <dbReference type="NCBI Taxonomy" id="3048010"/>
    <lineage>
        <taxon>Bacteria</taxon>
        <taxon>Pseudomonadati</taxon>
        <taxon>Bacteroidota</taxon>
        <taxon>Cytophagia</taxon>
        <taxon>Cytophagales</taxon>
        <taxon>Rhodocytophagaceae</taxon>
        <taxon>Xanthocytophaga</taxon>
    </lineage>
</organism>
<dbReference type="RefSeq" id="WP_314513701.1">
    <property type="nucleotide sequence ID" value="NZ_JASJOU010000007.1"/>
</dbReference>
<accession>A0AAE3UH85</accession>
<evidence type="ECO:0000313" key="3">
    <source>
        <dbReference type="Proteomes" id="UP001232063"/>
    </source>
</evidence>
<dbReference type="EMBL" id="JASJOU010000007">
    <property type="protein sequence ID" value="MDJ1503177.1"/>
    <property type="molecule type" value="Genomic_DNA"/>
</dbReference>
<dbReference type="Proteomes" id="UP001232063">
    <property type="component" value="Unassembled WGS sequence"/>
</dbReference>
<keyword evidence="3" id="KW-1185">Reference proteome</keyword>
<dbReference type="PROSITE" id="PS51257">
    <property type="entry name" value="PROKAR_LIPOPROTEIN"/>
    <property type="match status" value="1"/>
</dbReference>
<reference evidence="2" key="1">
    <citation type="submission" date="2023-05" db="EMBL/GenBank/DDBJ databases">
        <authorList>
            <person name="Zhang X."/>
        </authorList>
    </citation>
    <scope>NUCLEOTIDE SEQUENCE</scope>
    <source>
        <strain evidence="2">BD1B2-1</strain>
    </source>
</reference>
<proteinExistence type="predicted"/>
<sequence>MRNKKIAGVIMLLLSCLYSCDPGIGVAIHNKTNKDKTIQVLYPANFRFPGDSGQSQYNLCIRDSIKTFDLMEKNNYLHPIVIPMANWDTVVRTYSFILKANHGAVIESRFLAAFPTFGQVFIINQSDTIKLNKDGKDFIKRPKLFIGGSWTHSIKD</sequence>
<keyword evidence="1" id="KW-0732">Signal</keyword>
<feature type="chain" id="PRO_5042194427" description="Lipoprotein" evidence="1">
    <location>
        <begin position="21"/>
        <end position="156"/>
    </location>
</feature>
<evidence type="ECO:0000313" key="2">
    <source>
        <dbReference type="EMBL" id="MDJ1503177.1"/>
    </source>
</evidence>
<evidence type="ECO:0008006" key="4">
    <source>
        <dbReference type="Google" id="ProtNLM"/>
    </source>
</evidence>
<gene>
    <name evidence="2" type="ORF">QNI22_21090</name>
</gene>
<dbReference type="AlphaFoldDB" id="A0AAE3UH85"/>
<comment type="caution">
    <text evidence="2">The sequence shown here is derived from an EMBL/GenBank/DDBJ whole genome shotgun (WGS) entry which is preliminary data.</text>
</comment>